<keyword evidence="2" id="KW-1185">Reference proteome</keyword>
<dbReference type="OrthoDB" id="3693712at2759"/>
<accession>A0A9P3CUL3</accession>
<dbReference type="GeneID" id="68294733"/>
<organism evidence="1 2">
    <name type="scientific">Cercospora kikuchii</name>
    <dbReference type="NCBI Taxonomy" id="84275"/>
    <lineage>
        <taxon>Eukaryota</taxon>
        <taxon>Fungi</taxon>
        <taxon>Dikarya</taxon>
        <taxon>Ascomycota</taxon>
        <taxon>Pezizomycotina</taxon>
        <taxon>Dothideomycetes</taxon>
        <taxon>Dothideomycetidae</taxon>
        <taxon>Mycosphaerellales</taxon>
        <taxon>Mycosphaerellaceae</taxon>
        <taxon>Cercospora</taxon>
    </lineage>
</organism>
<gene>
    <name evidence="1" type="ORF">CKM354_000915800</name>
</gene>
<evidence type="ECO:0000313" key="2">
    <source>
        <dbReference type="Proteomes" id="UP000825890"/>
    </source>
</evidence>
<sequence>MSNFILKTHPKRPQELLLALDTYGAGKEVSNSVTDPQPIAGSRVAQDCWQLPGLIIIDDPTALKMLGEKMSHDGVDGSITLSTDQDESILRFASMAILEVGILAPITLEDELTLEELNGGIDGPVLSSLTKSWREAFRSLPEKHAIQCVRFNMRCQQTHEPRYIVRLLQEVSTGMYMKAKRAMGRKLVFEATGCKNDAKKRWLEASLPGAKDKQSI</sequence>
<dbReference type="RefSeq" id="XP_044660502.1">
    <property type="nucleotide sequence ID" value="XM_044804567.1"/>
</dbReference>
<reference evidence="1 2" key="1">
    <citation type="submission" date="2021-01" db="EMBL/GenBank/DDBJ databases">
        <title>Cercospora kikuchii MAFF 305040 whole genome shotgun sequence.</title>
        <authorList>
            <person name="Kashiwa T."/>
            <person name="Suzuki T."/>
        </authorList>
    </citation>
    <scope>NUCLEOTIDE SEQUENCE [LARGE SCALE GENOMIC DNA]</scope>
    <source>
        <strain evidence="1 2">MAFF 305040</strain>
    </source>
</reference>
<protein>
    <submittedName>
        <fullName evidence="1">Uncharacterized protein</fullName>
    </submittedName>
</protein>
<name>A0A9P3CUL3_9PEZI</name>
<evidence type="ECO:0000313" key="1">
    <source>
        <dbReference type="EMBL" id="GIZ46015.1"/>
    </source>
</evidence>
<proteinExistence type="predicted"/>
<comment type="caution">
    <text evidence="1">The sequence shown here is derived from an EMBL/GenBank/DDBJ whole genome shotgun (WGS) entry which is preliminary data.</text>
</comment>
<dbReference type="EMBL" id="BOLY01000006">
    <property type="protein sequence ID" value="GIZ46015.1"/>
    <property type="molecule type" value="Genomic_DNA"/>
</dbReference>
<dbReference type="Proteomes" id="UP000825890">
    <property type="component" value="Unassembled WGS sequence"/>
</dbReference>
<dbReference type="AlphaFoldDB" id="A0A9P3CUL3"/>